<feature type="signal peptide" evidence="1">
    <location>
        <begin position="1"/>
        <end position="21"/>
    </location>
</feature>
<feature type="chain" id="PRO_5039695963" evidence="1">
    <location>
        <begin position="22"/>
        <end position="100"/>
    </location>
</feature>
<dbReference type="AlphaFoldDB" id="A0A4V0Z1C8"/>
<proteinExistence type="predicted"/>
<dbReference type="EMBL" id="CP035806">
    <property type="protein sequence ID" value="QBE47959.1"/>
    <property type="molecule type" value="Genomic_DNA"/>
</dbReference>
<dbReference type="Proteomes" id="UP000289260">
    <property type="component" value="Chromosome"/>
</dbReference>
<evidence type="ECO:0000256" key="1">
    <source>
        <dbReference type="SAM" id="SignalP"/>
    </source>
</evidence>
<evidence type="ECO:0000313" key="3">
    <source>
        <dbReference type="Proteomes" id="UP000289260"/>
    </source>
</evidence>
<name>A0A4V0Z1C8_9MICO</name>
<gene>
    <name evidence="2" type="ORF">EVS81_03235</name>
</gene>
<reference evidence="2 3" key="1">
    <citation type="submission" date="2019-02" db="EMBL/GenBank/DDBJ databases">
        <authorList>
            <person name="Sun L."/>
            <person name="Pan D."/>
            <person name="Wu X."/>
        </authorList>
    </citation>
    <scope>NUCLEOTIDE SEQUENCE [LARGE SCALE GENOMIC DNA]</scope>
    <source>
        <strain evidence="2 3">JW-1</strain>
    </source>
</reference>
<organism evidence="2 3">
    <name type="scientific">Leucobacter triazinivorans</name>
    <dbReference type="NCBI Taxonomy" id="1784719"/>
    <lineage>
        <taxon>Bacteria</taxon>
        <taxon>Bacillati</taxon>
        <taxon>Actinomycetota</taxon>
        <taxon>Actinomycetes</taxon>
        <taxon>Micrococcales</taxon>
        <taxon>Microbacteriaceae</taxon>
        <taxon>Leucobacter</taxon>
    </lineage>
</organism>
<accession>A0A4V0Z1C8</accession>
<evidence type="ECO:0000313" key="2">
    <source>
        <dbReference type="EMBL" id="QBE47959.1"/>
    </source>
</evidence>
<keyword evidence="1" id="KW-0732">Signal</keyword>
<dbReference type="RefSeq" id="WP_130109108.1">
    <property type="nucleotide sequence ID" value="NZ_CP035806.1"/>
</dbReference>
<protein>
    <submittedName>
        <fullName evidence="2">Uncharacterized protein</fullName>
    </submittedName>
</protein>
<sequence length="100" mass="10439">MRKSLRTIAITATAAAALALAGCSGAPPITPESPDAERTPITVGVMPVVDVAQVYLGDQRDQLGARADAEFASLRTHVYELVQAAKKGARTVEEAHLARG</sequence>
<dbReference type="OrthoDB" id="5348911at2"/>
<keyword evidence="3" id="KW-1185">Reference proteome</keyword>
<dbReference type="KEGG" id="ltr:EVS81_03235"/>
<dbReference type="PROSITE" id="PS51257">
    <property type="entry name" value="PROKAR_LIPOPROTEIN"/>
    <property type="match status" value="1"/>
</dbReference>